<dbReference type="InterPro" id="IPR016032">
    <property type="entry name" value="Sig_transdc_resp-reg_C-effctor"/>
</dbReference>
<dbReference type="PANTHER" id="PTHR35807">
    <property type="entry name" value="TRANSCRIPTIONAL REGULATOR REDD-RELATED"/>
    <property type="match status" value="1"/>
</dbReference>
<keyword evidence="4" id="KW-0804">Transcription</keyword>
<name>A0ABX0GU82_9ACTN</name>
<comment type="caution">
    <text evidence="8">The sequence shown here is derived from an EMBL/GenBank/DDBJ whole genome shotgun (WGS) entry which is preliminary data.</text>
</comment>
<organism evidence="8 9">
    <name type="scientific">Motilibacter deserti</name>
    <dbReference type="NCBI Taxonomy" id="2714956"/>
    <lineage>
        <taxon>Bacteria</taxon>
        <taxon>Bacillati</taxon>
        <taxon>Actinomycetota</taxon>
        <taxon>Actinomycetes</taxon>
        <taxon>Motilibacterales</taxon>
        <taxon>Motilibacteraceae</taxon>
        <taxon>Motilibacter</taxon>
    </lineage>
</organism>
<evidence type="ECO:0000313" key="9">
    <source>
        <dbReference type="Proteomes" id="UP000800981"/>
    </source>
</evidence>
<dbReference type="InterPro" id="IPR005158">
    <property type="entry name" value="BTAD"/>
</dbReference>
<dbReference type="InterPro" id="IPR011990">
    <property type="entry name" value="TPR-like_helical_dom_sf"/>
</dbReference>
<comment type="similarity">
    <text evidence="1">Belongs to the AfsR/DnrI/RedD regulatory family.</text>
</comment>
<dbReference type="CDD" id="cd15831">
    <property type="entry name" value="BTAD"/>
    <property type="match status" value="1"/>
</dbReference>
<dbReference type="Pfam" id="PF13191">
    <property type="entry name" value="AAA_16"/>
    <property type="match status" value="1"/>
</dbReference>
<dbReference type="InterPro" id="IPR041664">
    <property type="entry name" value="AAA_16"/>
</dbReference>
<dbReference type="InterPro" id="IPR001867">
    <property type="entry name" value="OmpR/PhoB-type_DNA-bd"/>
</dbReference>
<dbReference type="SUPFAM" id="SSF52540">
    <property type="entry name" value="P-loop containing nucleoside triphosphate hydrolases"/>
    <property type="match status" value="1"/>
</dbReference>
<keyword evidence="2" id="KW-0805">Transcription regulation</keyword>
<proteinExistence type="inferred from homology"/>
<dbReference type="SMART" id="SM00862">
    <property type="entry name" value="Trans_reg_C"/>
    <property type="match status" value="1"/>
</dbReference>
<dbReference type="Proteomes" id="UP000800981">
    <property type="component" value="Unassembled WGS sequence"/>
</dbReference>
<evidence type="ECO:0000256" key="4">
    <source>
        <dbReference type="ARBA" id="ARBA00023163"/>
    </source>
</evidence>
<sequence length="1233" mass="130832">MQVEGTGRPQSSGSQEPGPLRIQVLGGLAARRGGLELDLGGRRQRAVLALLLLARGEALGASRLIDLLWGEQPPASGPAALHSYVSHLRRALEPDRSARSRDTLLVREGTGYACRLPADAVDAWRFEAMVRSASSGDGAGAGSVGAVAELSAALALWRGTPYAEWAGEPWADAEAARLAELRAVAIERLMAARLAAGEAAVLVPELDALVAEEPLREERWRLLALALYRSQRQSDALAALRRARTRLSDELGVDPGPALREIEAQILAHAPALSLPAPGTPASAADPRSARTRAPAQAPVAPAPRVPEQQRARPAEDEIVERDAELARLRAGLEDALAGQGGVALVEGPAGIGKTRLLAEARRMAAEHGATTLSARGSTLEREFAFGTVRQLFEPLLVDPVRRARLLSGAAASAATVFDAAPADEVRADGSFAVLHGLYWLTVNLAVEEPVVLAVDDLQWCDTASLRFLAFLVRRVEGVPVALVATLRTGEEHAEQALLSEITLDPVTLSVLPGPLTRPGVADLVRRRLGADPAPSFVTACHETTGGNPLLLRQLLRALEADGIRPDEAHADTVTAIGSRAVSSIVLMRLRRLPAEAGEVARAVAVLGDGAALPAVARLAQLDEEQAAHAIAALAAAEILHDEHPLGFVHPLVRDAVYRGLAPGQRELAHERAAAVLSAGGAAAEQVAAHLLQVPARGDEWVVATLRHAARIARDRGAAESAIAYLARALTEPPLPEERGEVLLELGGLEALTDGVSAIEHLREAYAVAGAVATRAQAARILSHSLVFAGGRGEVTAFARQARLALPPELADDRQALHALERIGGYMHGLDCAIWQREEIVLDGDGPGARMLAVVKAWETVIAGDGLAECVELARFALRDGLLQLVDPGLFWVIAAFSLDMADQDLGDFWDRALSSAHARGSLFSALSTHLWRGHAQWWQGDLREAEQSLLTANEQMLRWGAPEIGVAYGTAFLLGVVLDRGDVAGARRFLDSVSGQPRVGDGGRLLMDAETDVLLAEGRHAEALQVAEAARAQMRTVANPVWRPWRSLAARALSGLGRHDEAVALAQEEVGLARRWGAPRLTGRCLRLLGEVQGTAGEPALRAALDELQGTSSRLELARVLYALAALAPPEEAVTLRQRALELAEACGAEALRTSVAEALRGQGIPVPEQPARTVLTTTQRRIAAMAVAGSDNRQIAESLFLTPRSVERALELVRRELGATSDAELRVALAM</sequence>
<feature type="region of interest" description="Disordered" evidence="6">
    <location>
        <begin position="274"/>
        <end position="317"/>
    </location>
</feature>
<dbReference type="InterPro" id="IPR036388">
    <property type="entry name" value="WH-like_DNA-bd_sf"/>
</dbReference>
<dbReference type="SMART" id="SM00421">
    <property type="entry name" value="HTH_LUXR"/>
    <property type="match status" value="1"/>
</dbReference>
<accession>A0ABX0GU82</accession>
<evidence type="ECO:0000256" key="5">
    <source>
        <dbReference type="PROSITE-ProRule" id="PRU01091"/>
    </source>
</evidence>
<dbReference type="Pfam" id="PF00486">
    <property type="entry name" value="Trans_reg_C"/>
    <property type="match status" value="1"/>
</dbReference>
<keyword evidence="9" id="KW-1185">Reference proteome</keyword>
<dbReference type="PANTHER" id="PTHR35807:SF1">
    <property type="entry name" value="TRANSCRIPTIONAL REGULATOR REDD"/>
    <property type="match status" value="1"/>
</dbReference>
<dbReference type="PROSITE" id="PS51755">
    <property type="entry name" value="OMPR_PHOB"/>
    <property type="match status" value="1"/>
</dbReference>
<evidence type="ECO:0000256" key="3">
    <source>
        <dbReference type="ARBA" id="ARBA00023125"/>
    </source>
</evidence>
<reference evidence="8 9" key="1">
    <citation type="submission" date="2020-03" db="EMBL/GenBank/DDBJ databases">
        <title>Two novel Motilibacter sp.</title>
        <authorList>
            <person name="Liu S."/>
        </authorList>
    </citation>
    <scope>NUCLEOTIDE SEQUENCE [LARGE SCALE GENOMIC DNA]</scope>
    <source>
        <strain evidence="8 9">E257</strain>
    </source>
</reference>
<feature type="domain" description="OmpR/PhoB-type" evidence="7">
    <location>
        <begin position="12"/>
        <end position="116"/>
    </location>
</feature>
<evidence type="ECO:0000313" key="8">
    <source>
        <dbReference type="EMBL" id="NHC13305.1"/>
    </source>
</evidence>
<dbReference type="Gene3D" id="1.10.10.10">
    <property type="entry name" value="Winged helix-like DNA-binding domain superfamily/Winged helix DNA-binding domain"/>
    <property type="match status" value="2"/>
</dbReference>
<dbReference type="RefSeq" id="WP_166279510.1">
    <property type="nucleotide sequence ID" value="NZ_JAANNP010000002.1"/>
</dbReference>
<feature type="compositionally biased region" description="Basic and acidic residues" evidence="6">
    <location>
        <begin position="308"/>
        <end position="317"/>
    </location>
</feature>
<dbReference type="SUPFAM" id="SSF46894">
    <property type="entry name" value="C-terminal effector domain of the bipartite response regulators"/>
    <property type="match status" value="2"/>
</dbReference>
<dbReference type="InterPro" id="IPR051677">
    <property type="entry name" value="AfsR-DnrI-RedD_regulator"/>
</dbReference>
<keyword evidence="3 5" id="KW-0238">DNA-binding</keyword>
<feature type="DNA-binding region" description="OmpR/PhoB-type" evidence="5">
    <location>
        <begin position="12"/>
        <end position="116"/>
    </location>
</feature>
<dbReference type="EMBL" id="JAANNP010000002">
    <property type="protein sequence ID" value="NHC13305.1"/>
    <property type="molecule type" value="Genomic_DNA"/>
</dbReference>
<dbReference type="Gene3D" id="1.25.40.10">
    <property type="entry name" value="Tetratricopeptide repeat domain"/>
    <property type="match status" value="2"/>
</dbReference>
<protein>
    <submittedName>
        <fullName evidence="8">AAA family ATPase</fullName>
    </submittedName>
</protein>
<evidence type="ECO:0000256" key="1">
    <source>
        <dbReference type="ARBA" id="ARBA00005820"/>
    </source>
</evidence>
<dbReference type="InterPro" id="IPR000792">
    <property type="entry name" value="Tscrpt_reg_LuxR_C"/>
</dbReference>
<evidence type="ECO:0000259" key="7">
    <source>
        <dbReference type="PROSITE" id="PS51755"/>
    </source>
</evidence>
<evidence type="ECO:0000256" key="2">
    <source>
        <dbReference type="ARBA" id="ARBA00023015"/>
    </source>
</evidence>
<dbReference type="Pfam" id="PF00196">
    <property type="entry name" value="GerE"/>
    <property type="match status" value="1"/>
</dbReference>
<gene>
    <name evidence="8" type="ORF">G9H71_05865</name>
</gene>
<dbReference type="Pfam" id="PF03704">
    <property type="entry name" value="BTAD"/>
    <property type="match status" value="1"/>
</dbReference>
<dbReference type="SMART" id="SM01043">
    <property type="entry name" value="BTAD"/>
    <property type="match status" value="1"/>
</dbReference>
<evidence type="ECO:0000256" key="6">
    <source>
        <dbReference type="SAM" id="MobiDB-lite"/>
    </source>
</evidence>
<dbReference type="InterPro" id="IPR027417">
    <property type="entry name" value="P-loop_NTPase"/>
</dbReference>
<dbReference type="SUPFAM" id="SSF48452">
    <property type="entry name" value="TPR-like"/>
    <property type="match status" value="2"/>
</dbReference>